<dbReference type="EMBL" id="SPHZ02000010">
    <property type="protein sequence ID" value="KAF0896315.1"/>
    <property type="molecule type" value="Genomic_DNA"/>
</dbReference>
<proteinExistence type="predicted"/>
<accession>A0A6G1C6N4</accession>
<dbReference type="AlphaFoldDB" id="A0A6G1C6N4"/>
<sequence>MVAAVQIELLARDDDAAGTRRSGWRLTSLDCAALPQPPCLPRSLNSIQIVPHYHGLRLLPHSLNSFSSLTVHCFGLRPSSSVNIFVTAAWPFATPTHIMLSVTSTHIARNRVAYGAGVLD</sequence>
<name>A0A6G1C6N4_9ORYZ</name>
<reference evidence="1 2" key="1">
    <citation type="submission" date="2019-11" db="EMBL/GenBank/DDBJ databases">
        <title>Whole genome sequence of Oryza granulata.</title>
        <authorList>
            <person name="Li W."/>
        </authorList>
    </citation>
    <scope>NUCLEOTIDE SEQUENCE [LARGE SCALE GENOMIC DNA]</scope>
    <source>
        <strain evidence="2">cv. Menghai</strain>
        <tissue evidence="1">Leaf</tissue>
    </source>
</reference>
<dbReference type="Proteomes" id="UP000479710">
    <property type="component" value="Unassembled WGS sequence"/>
</dbReference>
<keyword evidence="2" id="KW-1185">Reference proteome</keyword>
<evidence type="ECO:0000313" key="2">
    <source>
        <dbReference type="Proteomes" id="UP000479710"/>
    </source>
</evidence>
<organism evidence="1 2">
    <name type="scientific">Oryza meyeriana var. granulata</name>
    <dbReference type="NCBI Taxonomy" id="110450"/>
    <lineage>
        <taxon>Eukaryota</taxon>
        <taxon>Viridiplantae</taxon>
        <taxon>Streptophyta</taxon>
        <taxon>Embryophyta</taxon>
        <taxon>Tracheophyta</taxon>
        <taxon>Spermatophyta</taxon>
        <taxon>Magnoliopsida</taxon>
        <taxon>Liliopsida</taxon>
        <taxon>Poales</taxon>
        <taxon>Poaceae</taxon>
        <taxon>BOP clade</taxon>
        <taxon>Oryzoideae</taxon>
        <taxon>Oryzeae</taxon>
        <taxon>Oryzinae</taxon>
        <taxon>Oryza</taxon>
        <taxon>Oryza meyeriana</taxon>
    </lineage>
</organism>
<comment type="caution">
    <text evidence="1">The sequence shown here is derived from an EMBL/GenBank/DDBJ whole genome shotgun (WGS) entry which is preliminary data.</text>
</comment>
<evidence type="ECO:0000313" key="1">
    <source>
        <dbReference type="EMBL" id="KAF0896315.1"/>
    </source>
</evidence>
<protein>
    <submittedName>
        <fullName evidence="1">Uncharacterized protein</fullName>
    </submittedName>
</protein>
<gene>
    <name evidence="1" type="ORF">E2562_021852</name>
</gene>